<dbReference type="EMBL" id="DF820464">
    <property type="protein sequence ID" value="GAK56263.1"/>
    <property type="molecule type" value="Genomic_DNA"/>
</dbReference>
<proteinExistence type="predicted"/>
<dbReference type="AlphaFoldDB" id="A0A081BVA8"/>
<dbReference type="PANTHER" id="PTHR30373">
    <property type="entry name" value="UPF0603 PROTEIN YGCG"/>
    <property type="match status" value="1"/>
</dbReference>
<dbReference type="HOGENOM" id="CLU_086382_1_1_0"/>
<sequence>MLFKKPSSVERLLTEENKQKILAAIQAAEKTTSGEVRVHIERRVKKESALDRAVEVFYKLGMETTKLRNGVLVYVALEDRQFAILGDQGIHEKVGDNFWDTEKDRMAAYFQQGDIIGGIVYFIEQIGEKLKTYFPYQEGDINELSDDISVEA</sequence>
<evidence type="ECO:0000259" key="1">
    <source>
        <dbReference type="Pfam" id="PF04536"/>
    </source>
</evidence>
<gene>
    <name evidence="2" type="ORF">U27_03225</name>
</gene>
<feature type="domain" description="TPM" evidence="1">
    <location>
        <begin position="11"/>
        <end position="128"/>
    </location>
</feature>
<dbReference type="Gene3D" id="3.10.310.50">
    <property type="match status" value="1"/>
</dbReference>
<dbReference type="STRING" id="1499967.U27_03225"/>
<name>A0A081BVA8_VECG1</name>
<organism evidence="2">
    <name type="scientific">Vecturithrix granuli</name>
    <dbReference type="NCBI Taxonomy" id="1499967"/>
    <lineage>
        <taxon>Bacteria</taxon>
        <taxon>Candidatus Moduliflexota</taxon>
        <taxon>Candidatus Vecturitrichia</taxon>
        <taxon>Candidatus Vecturitrichales</taxon>
        <taxon>Candidatus Vecturitrichaceae</taxon>
        <taxon>Candidatus Vecturithrix</taxon>
    </lineage>
</organism>
<evidence type="ECO:0000313" key="2">
    <source>
        <dbReference type="EMBL" id="GAK56263.1"/>
    </source>
</evidence>
<dbReference type="Pfam" id="PF04536">
    <property type="entry name" value="TPM_phosphatase"/>
    <property type="match status" value="1"/>
</dbReference>
<keyword evidence="3" id="KW-1185">Reference proteome</keyword>
<protein>
    <recommendedName>
        <fullName evidence="1">TPM domain-containing protein</fullName>
    </recommendedName>
</protein>
<dbReference type="Proteomes" id="UP000030661">
    <property type="component" value="Unassembled WGS sequence"/>
</dbReference>
<dbReference type="PANTHER" id="PTHR30373:SF8">
    <property type="entry name" value="BLL7265 PROTEIN"/>
    <property type="match status" value="1"/>
</dbReference>
<evidence type="ECO:0000313" key="3">
    <source>
        <dbReference type="Proteomes" id="UP000030661"/>
    </source>
</evidence>
<accession>A0A081BVA8</accession>
<dbReference type="InterPro" id="IPR007621">
    <property type="entry name" value="TPM_dom"/>
</dbReference>
<dbReference type="eggNOG" id="COG3762">
    <property type="taxonomic scope" value="Bacteria"/>
</dbReference>
<reference evidence="2" key="1">
    <citation type="journal article" date="2015" name="PeerJ">
        <title>First genomic representation of candidate bacterial phylum KSB3 points to enhanced environmental sensing as a trigger of wastewater bulking.</title>
        <authorList>
            <person name="Sekiguchi Y."/>
            <person name="Ohashi A."/>
            <person name="Parks D.H."/>
            <person name="Yamauchi T."/>
            <person name="Tyson G.W."/>
            <person name="Hugenholtz P."/>
        </authorList>
    </citation>
    <scope>NUCLEOTIDE SEQUENCE [LARGE SCALE GENOMIC DNA]</scope>
</reference>